<comment type="caution">
    <text evidence="2">The sequence shown here is derived from an EMBL/GenBank/DDBJ whole genome shotgun (WGS) entry which is preliminary data.</text>
</comment>
<accession>A0AA36D923</accession>
<keyword evidence="1" id="KW-0472">Membrane</keyword>
<dbReference type="AlphaFoldDB" id="A0AA36D923"/>
<feature type="transmembrane region" description="Helical" evidence="1">
    <location>
        <begin position="392"/>
        <end position="413"/>
    </location>
</feature>
<feature type="transmembrane region" description="Helical" evidence="1">
    <location>
        <begin position="229"/>
        <end position="254"/>
    </location>
</feature>
<gene>
    <name evidence="2" type="ORF">MSPICULIGERA_LOCUS21095</name>
</gene>
<feature type="transmembrane region" description="Helical" evidence="1">
    <location>
        <begin position="347"/>
        <end position="371"/>
    </location>
</feature>
<feature type="transmembrane region" description="Helical" evidence="1">
    <location>
        <begin position="442"/>
        <end position="465"/>
    </location>
</feature>
<sequence length="513" mass="58610">MSLEDLNAILTLTLIISTFSSAYFIANLIDLKKELDQELVNWSTEVEGFKLSTDRSWDALVHLQTGFEESPLRRRSYPVGVSVNRHARAALQDLPGHQEGQGLLEYLVLMVNQVVTITRVSRQLLVPHELEVASGVQQDWEKMVGPVNEVMPLGPVSMLDIVPVLLGAVGQFHMNLTDPFPLIHDFNTTFQPKSKILWISDLVMTNPRDKNNEHDVLYSMSIWNGWLKVMLIAIAFLNLIFNFAWFICIVINYLLKLEAEGTLIDDIDKQFGEIIWEILGHQCIDSLLAIQAIYLLGLSLDRYMNLFVDYSPYLNGCCEMLMIFAVPFLLGIVLFDHRWAELLVPRASAVFARLCTLLLPHLLSFVLLLVSSLRPPPIFDYEPRMASSLAKSLPVVLFIVVTTDLFARIGIFFELLELNYGFIIVIGSEPADYYLGEMFKCWYQLSHILIHCFPLYFAVSMLIFVRHYRQLFARILPGCCCGGKSEKVDYSSETIRSIMAEQRKRRMLQTSMH</sequence>
<feature type="transmembrane region" description="Helical" evidence="1">
    <location>
        <begin position="6"/>
        <end position="26"/>
    </location>
</feature>
<evidence type="ECO:0000256" key="1">
    <source>
        <dbReference type="SAM" id="Phobius"/>
    </source>
</evidence>
<keyword evidence="1" id="KW-1133">Transmembrane helix</keyword>
<reference evidence="2" key="1">
    <citation type="submission" date="2023-06" db="EMBL/GenBank/DDBJ databases">
        <authorList>
            <person name="Delattre M."/>
        </authorList>
    </citation>
    <scope>NUCLEOTIDE SEQUENCE</scope>
    <source>
        <strain evidence="2">AF72</strain>
    </source>
</reference>
<proteinExistence type="predicted"/>
<evidence type="ECO:0000313" key="3">
    <source>
        <dbReference type="Proteomes" id="UP001177023"/>
    </source>
</evidence>
<name>A0AA36D923_9BILA</name>
<feature type="non-terminal residue" evidence="2">
    <location>
        <position position="513"/>
    </location>
</feature>
<feature type="transmembrane region" description="Helical" evidence="1">
    <location>
        <begin position="274"/>
        <end position="300"/>
    </location>
</feature>
<organism evidence="2 3">
    <name type="scientific">Mesorhabditis spiculigera</name>
    <dbReference type="NCBI Taxonomy" id="96644"/>
    <lineage>
        <taxon>Eukaryota</taxon>
        <taxon>Metazoa</taxon>
        <taxon>Ecdysozoa</taxon>
        <taxon>Nematoda</taxon>
        <taxon>Chromadorea</taxon>
        <taxon>Rhabditida</taxon>
        <taxon>Rhabditina</taxon>
        <taxon>Rhabditomorpha</taxon>
        <taxon>Rhabditoidea</taxon>
        <taxon>Rhabditidae</taxon>
        <taxon>Mesorhabditinae</taxon>
        <taxon>Mesorhabditis</taxon>
    </lineage>
</organism>
<evidence type="ECO:0000313" key="2">
    <source>
        <dbReference type="EMBL" id="CAJ0582972.1"/>
    </source>
</evidence>
<keyword evidence="3" id="KW-1185">Reference proteome</keyword>
<dbReference type="Proteomes" id="UP001177023">
    <property type="component" value="Unassembled WGS sequence"/>
</dbReference>
<dbReference type="EMBL" id="CATQJA010002665">
    <property type="protein sequence ID" value="CAJ0582972.1"/>
    <property type="molecule type" value="Genomic_DNA"/>
</dbReference>
<keyword evidence="1" id="KW-0812">Transmembrane</keyword>
<feature type="transmembrane region" description="Helical" evidence="1">
    <location>
        <begin position="312"/>
        <end position="335"/>
    </location>
</feature>
<protein>
    <submittedName>
        <fullName evidence="2">Uncharacterized protein</fullName>
    </submittedName>
</protein>